<reference evidence="1" key="1">
    <citation type="journal article" date="2021" name="Proc. Natl. Acad. Sci. U.S.A.">
        <title>A Catalog of Tens of Thousands of Viruses from Human Metagenomes Reveals Hidden Associations with Chronic Diseases.</title>
        <authorList>
            <person name="Tisza M.J."/>
            <person name="Buck C.B."/>
        </authorList>
    </citation>
    <scope>NUCLEOTIDE SEQUENCE</scope>
    <source>
        <strain evidence="1">CtoRD1</strain>
    </source>
</reference>
<name>A0A8S5QG49_9CAUD</name>
<organism evidence="1">
    <name type="scientific">Siphoviridae sp. ctoRD1</name>
    <dbReference type="NCBI Taxonomy" id="2825669"/>
    <lineage>
        <taxon>Viruses</taxon>
        <taxon>Duplodnaviria</taxon>
        <taxon>Heunggongvirae</taxon>
        <taxon>Uroviricota</taxon>
        <taxon>Caudoviricetes</taxon>
    </lineage>
</organism>
<protein>
    <submittedName>
        <fullName evidence="1">Uncharacterized protein</fullName>
    </submittedName>
</protein>
<dbReference type="EMBL" id="BK015641">
    <property type="protein sequence ID" value="DAE17516.1"/>
    <property type="molecule type" value="Genomic_DNA"/>
</dbReference>
<proteinExistence type="predicted"/>
<accession>A0A8S5QG49</accession>
<evidence type="ECO:0000313" key="1">
    <source>
        <dbReference type="EMBL" id="DAE17516.1"/>
    </source>
</evidence>
<sequence>MRGNVGWGKKHCKSFSSFAKGSRQRGLFCCYFREVRW</sequence>